<protein>
    <submittedName>
        <fullName evidence="2">Uncharacterized protein</fullName>
    </submittedName>
</protein>
<dbReference type="EMBL" id="CARXXK010000001">
    <property type="protein sequence ID" value="CAI6349957.1"/>
    <property type="molecule type" value="Genomic_DNA"/>
</dbReference>
<feature type="region of interest" description="Disordered" evidence="1">
    <location>
        <begin position="50"/>
        <end position="81"/>
    </location>
</feature>
<evidence type="ECO:0000313" key="2">
    <source>
        <dbReference type="EMBL" id="CAI6349957.1"/>
    </source>
</evidence>
<gene>
    <name evidence="2" type="ORF">MEUPH1_LOCUS6467</name>
</gene>
<proteinExistence type="predicted"/>
<name>A0AAV0W2F5_9HEMI</name>
<dbReference type="Proteomes" id="UP001160148">
    <property type="component" value="Unassembled WGS sequence"/>
</dbReference>
<reference evidence="2 3" key="1">
    <citation type="submission" date="2023-01" db="EMBL/GenBank/DDBJ databases">
        <authorList>
            <person name="Whitehead M."/>
        </authorList>
    </citation>
    <scope>NUCLEOTIDE SEQUENCE [LARGE SCALE GENOMIC DNA]</scope>
</reference>
<accession>A0AAV0W2F5</accession>
<comment type="caution">
    <text evidence="2">The sequence shown here is derived from an EMBL/GenBank/DDBJ whole genome shotgun (WGS) entry which is preliminary data.</text>
</comment>
<evidence type="ECO:0000256" key="1">
    <source>
        <dbReference type="SAM" id="MobiDB-lite"/>
    </source>
</evidence>
<keyword evidence="3" id="KW-1185">Reference proteome</keyword>
<evidence type="ECO:0000313" key="3">
    <source>
        <dbReference type="Proteomes" id="UP001160148"/>
    </source>
</evidence>
<sequence length="81" mass="9083">MKADRVLLMENRIQYSSSVDENSWSVRMLFLIHSVYMGTLTYTPGRLGVAHSTPQLTTPPTNHRSLNPSIGHSSGPKKWPC</sequence>
<dbReference type="AlphaFoldDB" id="A0AAV0W2F5"/>
<organism evidence="2 3">
    <name type="scientific">Macrosiphum euphorbiae</name>
    <name type="common">potato aphid</name>
    <dbReference type="NCBI Taxonomy" id="13131"/>
    <lineage>
        <taxon>Eukaryota</taxon>
        <taxon>Metazoa</taxon>
        <taxon>Ecdysozoa</taxon>
        <taxon>Arthropoda</taxon>
        <taxon>Hexapoda</taxon>
        <taxon>Insecta</taxon>
        <taxon>Pterygota</taxon>
        <taxon>Neoptera</taxon>
        <taxon>Paraneoptera</taxon>
        <taxon>Hemiptera</taxon>
        <taxon>Sternorrhyncha</taxon>
        <taxon>Aphidomorpha</taxon>
        <taxon>Aphidoidea</taxon>
        <taxon>Aphididae</taxon>
        <taxon>Macrosiphini</taxon>
        <taxon>Macrosiphum</taxon>
    </lineage>
</organism>
<feature type="compositionally biased region" description="Polar residues" evidence="1">
    <location>
        <begin position="52"/>
        <end position="72"/>
    </location>
</feature>